<dbReference type="AlphaFoldDB" id="A0A7V4E6H6"/>
<protein>
    <submittedName>
        <fullName evidence="1">Uncharacterized protein</fullName>
    </submittedName>
</protein>
<accession>A0A7V4E6H6</accession>
<reference evidence="1" key="1">
    <citation type="journal article" date="2020" name="mSystems">
        <title>Genome- and Community-Level Interaction Insights into Carbon Utilization and Element Cycling Functions of Hydrothermarchaeota in Hydrothermal Sediment.</title>
        <authorList>
            <person name="Zhou Z."/>
            <person name="Liu Y."/>
            <person name="Xu W."/>
            <person name="Pan J."/>
            <person name="Luo Z.H."/>
            <person name="Li M."/>
        </authorList>
    </citation>
    <scope>NUCLEOTIDE SEQUENCE [LARGE SCALE GENOMIC DNA]</scope>
    <source>
        <strain evidence="1">SpSt-679</strain>
    </source>
</reference>
<organism evidence="1">
    <name type="scientific">Thermus tengchongensis</name>
    <dbReference type="NCBI Taxonomy" id="1214928"/>
    <lineage>
        <taxon>Bacteria</taxon>
        <taxon>Thermotogati</taxon>
        <taxon>Deinococcota</taxon>
        <taxon>Deinococci</taxon>
        <taxon>Thermales</taxon>
        <taxon>Thermaceae</taxon>
        <taxon>Thermus</taxon>
    </lineage>
</organism>
<name>A0A7V4E6H6_9DEIN</name>
<sequence length="191" mass="21154">MGIFKGMVAERNGKQVIREPGTYEFQLVEVQAGLMASQFSEEPKPALRFVFEDDEGRLSGLVNIPSIGRTPDGSYGLLYNEKSKFWQVVGALWGRAVGPQDASLLDMDIPGVNRPEDLKRLPIFFTEGQEPVKGVVIRMGEDEITAPGRPVLLTIATKEKGDRVVTNIIQYAPVPRKRAQKAAQKAAEDLW</sequence>
<proteinExistence type="predicted"/>
<gene>
    <name evidence="1" type="ORF">ENU54_01890</name>
</gene>
<comment type="caution">
    <text evidence="1">The sequence shown here is derived from an EMBL/GenBank/DDBJ whole genome shotgun (WGS) entry which is preliminary data.</text>
</comment>
<evidence type="ECO:0000313" key="1">
    <source>
        <dbReference type="EMBL" id="HGL49350.1"/>
    </source>
</evidence>
<dbReference type="EMBL" id="DTCX01000110">
    <property type="protein sequence ID" value="HGL49350.1"/>
    <property type="molecule type" value="Genomic_DNA"/>
</dbReference>